<gene>
    <name evidence="1" type="ORF">NPIL_102421</name>
</gene>
<dbReference type="EMBL" id="BMAW01001193">
    <property type="protein sequence ID" value="GFS72994.1"/>
    <property type="molecule type" value="Genomic_DNA"/>
</dbReference>
<dbReference type="AlphaFoldDB" id="A0A8X6T178"/>
<protein>
    <submittedName>
        <fullName evidence="1">Uncharacterized protein</fullName>
    </submittedName>
</protein>
<accession>A0A8X6T178</accession>
<organism evidence="1 2">
    <name type="scientific">Nephila pilipes</name>
    <name type="common">Giant wood spider</name>
    <name type="synonym">Nephila maculata</name>
    <dbReference type="NCBI Taxonomy" id="299642"/>
    <lineage>
        <taxon>Eukaryota</taxon>
        <taxon>Metazoa</taxon>
        <taxon>Ecdysozoa</taxon>
        <taxon>Arthropoda</taxon>
        <taxon>Chelicerata</taxon>
        <taxon>Arachnida</taxon>
        <taxon>Araneae</taxon>
        <taxon>Araneomorphae</taxon>
        <taxon>Entelegynae</taxon>
        <taxon>Araneoidea</taxon>
        <taxon>Nephilidae</taxon>
        <taxon>Nephila</taxon>
    </lineage>
</organism>
<evidence type="ECO:0000313" key="2">
    <source>
        <dbReference type="Proteomes" id="UP000887013"/>
    </source>
</evidence>
<keyword evidence="2" id="KW-1185">Reference proteome</keyword>
<evidence type="ECO:0000313" key="1">
    <source>
        <dbReference type="EMBL" id="GFS72994.1"/>
    </source>
</evidence>
<comment type="caution">
    <text evidence="1">The sequence shown here is derived from an EMBL/GenBank/DDBJ whole genome shotgun (WGS) entry which is preliminary data.</text>
</comment>
<sequence length="84" mass="9925">MEGSIREFVSQENATVVSPSTPAVYYSGWKSHADKFDLGSPHPLMYPRQKRRYYPGWKNKFHLIYSSTWLYVENKIMGVEEFLF</sequence>
<reference evidence="1" key="1">
    <citation type="submission" date="2020-08" db="EMBL/GenBank/DDBJ databases">
        <title>Multicomponent nature underlies the extraordinary mechanical properties of spider dragline silk.</title>
        <authorList>
            <person name="Kono N."/>
            <person name="Nakamura H."/>
            <person name="Mori M."/>
            <person name="Yoshida Y."/>
            <person name="Ohtoshi R."/>
            <person name="Malay A.D."/>
            <person name="Moran D.A.P."/>
            <person name="Tomita M."/>
            <person name="Numata K."/>
            <person name="Arakawa K."/>
        </authorList>
    </citation>
    <scope>NUCLEOTIDE SEQUENCE</scope>
</reference>
<proteinExistence type="predicted"/>
<name>A0A8X6T178_NEPPI</name>
<dbReference type="Proteomes" id="UP000887013">
    <property type="component" value="Unassembled WGS sequence"/>
</dbReference>